<protein>
    <recommendedName>
        <fullName evidence="1">PhnB-like domain-containing protein</fullName>
    </recommendedName>
</protein>
<dbReference type="Proteomes" id="UP000034665">
    <property type="component" value="Unassembled WGS sequence"/>
</dbReference>
<dbReference type="AlphaFoldDB" id="A0A0G0N9Z8"/>
<dbReference type="CDD" id="cd06588">
    <property type="entry name" value="PhnB_like"/>
    <property type="match status" value="1"/>
</dbReference>
<organism evidence="2 3">
    <name type="scientific">Candidatus Wolfebacteria bacterium GW2011_GWC2_39_22</name>
    <dbReference type="NCBI Taxonomy" id="1619013"/>
    <lineage>
        <taxon>Bacteria</taxon>
        <taxon>Candidatus Wolfeibacteriota</taxon>
    </lineage>
</organism>
<comment type="caution">
    <text evidence="2">The sequence shown here is derived from an EMBL/GenBank/DDBJ whole genome shotgun (WGS) entry which is preliminary data.</text>
</comment>
<dbReference type="InterPro" id="IPR029068">
    <property type="entry name" value="Glyas_Bleomycin-R_OHBP_Dase"/>
</dbReference>
<dbReference type="InterPro" id="IPR028973">
    <property type="entry name" value="PhnB-like"/>
</dbReference>
<sequence>MQKIVPCLWFDDKAEEAVNFYLSIFKEGKILNIDRYGAEGAQVSGKPEGSISTVEFELNGQRFLGLNGGPMFKFTPAISFAIYCKTQEEVDHYWEKLIEGGDEKAQQCGWLQDKYGVTWQVVPEILDEMLRDKDPKKAERVMHAMLPMIKIDIEALKKAYEEA</sequence>
<reference evidence="2 3" key="1">
    <citation type="journal article" date="2015" name="Nature">
        <title>rRNA introns, odd ribosomes, and small enigmatic genomes across a large radiation of phyla.</title>
        <authorList>
            <person name="Brown C.T."/>
            <person name="Hug L.A."/>
            <person name="Thomas B.C."/>
            <person name="Sharon I."/>
            <person name="Castelle C.J."/>
            <person name="Singh A."/>
            <person name="Wilkins M.J."/>
            <person name="Williams K.H."/>
            <person name="Banfield J.F."/>
        </authorList>
    </citation>
    <scope>NUCLEOTIDE SEQUENCE [LARGE SCALE GENOMIC DNA]</scope>
</reference>
<dbReference type="PANTHER" id="PTHR33990:SF2">
    <property type="entry name" value="PHNB-LIKE DOMAIN-CONTAINING PROTEIN"/>
    <property type="match status" value="1"/>
</dbReference>
<evidence type="ECO:0000313" key="2">
    <source>
        <dbReference type="EMBL" id="KKR13019.1"/>
    </source>
</evidence>
<dbReference type="Pfam" id="PF06983">
    <property type="entry name" value="3-dmu-9_3-mt"/>
    <property type="match status" value="1"/>
</dbReference>
<dbReference type="Gene3D" id="3.10.180.10">
    <property type="entry name" value="2,3-Dihydroxybiphenyl 1,2-Dioxygenase, domain 1"/>
    <property type="match status" value="1"/>
</dbReference>
<proteinExistence type="predicted"/>
<accession>A0A0G0N9Z8</accession>
<dbReference type="PATRIC" id="fig|1619013.3.peg.582"/>
<dbReference type="PANTHER" id="PTHR33990">
    <property type="entry name" value="PROTEIN YJDN-RELATED"/>
    <property type="match status" value="1"/>
</dbReference>
<dbReference type="PIRSF" id="PIRSF021700">
    <property type="entry name" value="3_dmu_93_MTrfase"/>
    <property type="match status" value="1"/>
</dbReference>
<dbReference type="SUPFAM" id="SSF54593">
    <property type="entry name" value="Glyoxalase/Bleomycin resistance protein/Dihydroxybiphenyl dioxygenase"/>
    <property type="match status" value="1"/>
</dbReference>
<gene>
    <name evidence="2" type="ORF">UT41_C0001G0563</name>
</gene>
<dbReference type="EMBL" id="LBWR01000001">
    <property type="protein sequence ID" value="KKR13019.1"/>
    <property type="molecule type" value="Genomic_DNA"/>
</dbReference>
<dbReference type="STRING" id="1619013.UT41_C0001G0563"/>
<evidence type="ECO:0000313" key="3">
    <source>
        <dbReference type="Proteomes" id="UP000034665"/>
    </source>
</evidence>
<dbReference type="InterPro" id="IPR009725">
    <property type="entry name" value="3_dmu_93_MTrfase"/>
</dbReference>
<feature type="domain" description="PhnB-like" evidence="1">
    <location>
        <begin position="2"/>
        <end position="122"/>
    </location>
</feature>
<evidence type="ECO:0000259" key="1">
    <source>
        <dbReference type="Pfam" id="PF06983"/>
    </source>
</evidence>
<name>A0A0G0N9Z8_9BACT</name>